<reference evidence="2 3" key="1">
    <citation type="submission" date="2016-03" db="EMBL/GenBank/DDBJ databases">
        <title>Cyphomyrmex costatus WGS genome.</title>
        <authorList>
            <person name="Nygaard S."/>
            <person name="Hu H."/>
            <person name="Boomsma J."/>
            <person name="Zhang G."/>
        </authorList>
    </citation>
    <scope>NUCLEOTIDE SEQUENCE [LARGE SCALE GENOMIC DNA]</scope>
    <source>
        <strain evidence="2">MS0001</strain>
        <tissue evidence="2">Whole body</tissue>
    </source>
</reference>
<evidence type="ECO:0000313" key="3">
    <source>
        <dbReference type="Proteomes" id="UP000078542"/>
    </source>
</evidence>
<dbReference type="Proteomes" id="UP000078542">
    <property type="component" value="Unassembled WGS sequence"/>
</dbReference>
<evidence type="ECO:0000313" key="2">
    <source>
        <dbReference type="EMBL" id="KYN01856.1"/>
    </source>
</evidence>
<evidence type="ECO:0000256" key="1">
    <source>
        <dbReference type="SAM" id="Phobius"/>
    </source>
</evidence>
<keyword evidence="1" id="KW-1133">Transmembrane helix</keyword>
<feature type="transmembrane region" description="Helical" evidence="1">
    <location>
        <begin position="47"/>
        <end position="68"/>
    </location>
</feature>
<feature type="transmembrane region" description="Helical" evidence="1">
    <location>
        <begin position="12"/>
        <end position="32"/>
    </location>
</feature>
<dbReference type="EMBL" id="KQ977574">
    <property type="protein sequence ID" value="KYN01856.1"/>
    <property type="molecule type" value="Genomic_DNA"/>
</dbReference>
<dbReference type="AlphaFoldDB" id="A0A195CM97"/>
<keyword evidence="3" id="KW-1185">Reference proteome</keyword>
<gene>
    <name evidence="2" type="ORF">ALC62_07328</name>
</gene>
<protein>
    <submittedName>
        <fullName evidence="2">Uncharacterized protein</fullName>
    </submittedName>
</protein>
<name>A0A195CM97_9HYME</name>
<keyword evidence="1" id="KW-0812">Transmembrane</keyword>
<accession>A0A195CM97</accession>
<organism evidence="2 3">
    <name type="scientific">Cyphomyrmex costatus</name>
    <dbReference type="NCBI Taxonomy" id="456900"/>
    <lineage>
        <taxon>Eukaryota</taxon>
        <taxon>Metazoa</taxon>
        <taxon>Ecdysozoa</taxon>
        <taxon>Arthropoda</taxon>
        <taxon>Hexapoda</taxon>
        <taxon>Insecta</taxon>
        <taxon>Pterygota</taxon>
        <taxon>Neoptera</taxon>
        <taxon>Endopterygota</taxon>
        <taxon>Hymenoptera</taxon>
        <taxon>Apocrita</taxon>
        <taxon>Aculeata</taxon>
        <taxon>Formicoidea</taxon>
        <taxon>Formicidae</taxon>
        <taxon>Myrmicinae</taxon>
        <taxon>Cyphomyrmex</taxon>
    </lineage>
</organism>
<sequence>MNPTCGTMYSQWTAIEYLLMFAIKIINILLTAKHAPMCTFGVGGNPLLIGLGGVCLFRSLLLGGIGGVSDSKSGLILSLSRSADISLSPEKDNI</sequence>
<proteinExistence type="predicted"/>
<keyword evidence="1" id="KW-0472">Membrane</keyword>